<feature type="transmembrane region" description="Helical" evidence="6">
    <location>
        <begin position="213"/>
        <end position="233"/>
    </location>
</feature>
<dbReference type="InterPro" id="IPR049680">
    <property type="entry name" value="FLVCR1-2_SLC49-like"/>
</dbReference>
<accession>A0AAJ0HG37</accession>
<gene>
    <name evidence="7" type="ORF">B0T25DRAFT_582847</name>
</gene>
<dbReference type="GO" id="GO:0016020">
    <property type="term" value="C:membrane"/>
    <property type="evidence" value="ECO:0007669"/>
    <property type="project" value="UniProtKB-SubCell"/>
</dbReference>
<dbReference type="Pfam" id="PF07690">
    <property type="entry name" value="MFS_1"/>
    <property type="match status" value="1"/>
</dbReference>
<dbReference type="PANTHER" id="PTHR10924">
    <property type="entry name" value="MAJOR FACILITATOR SUPERFAMILY PROTEIN-RELATED"/>
    <property type="match status" value="1"/>
</dbReference>
<feature type="transmembrane region" description="Helical" evidence="6">
    <location>
        <begin position="379"/>
        <end position="401"/>
    </location>
</feature>
<name>A0AAJ0HG37_9PEZI</name>
<keyword evidence="8" id="KW-1185">Reference proteome</keyword>
<feature type="transmembrane region" description="Helical" evidence="6">
    <location>
        <begin position="306"/>
        <end position="326"/>
    </location>
</feature>
<comment type="caution">
    <text evidence="7">The sequence shown here is derived from an EMBL/GenBank/DDBJ whole genome shotgun (WGS) entry which is preliminary data.</text>
</comment>
<evidence type="ECO:0000256" key="2">
    <source>
        <dbReference type="ARBA" id="ARBA00022692"/>
    </source>
</evidence>
<feature type="region of interest" description="Disordered" evidence="5">
    <location>
        <begin position="61"/>
        <end position="90"/>
    </location>
</feature>
<evidence type="ECO:0000256" key="1">
    <source>
        <dbReference type="ARBA" id="ARBA00004141"/>
    </source>
</evidence>
<feature type="transmembrane region" description="Helical" evidence="6">
    <location>
        <begin position="452"/>
        <end position="471"/>
    </location>
</feature>
<dbReference type="AlphaFoldDB" id="A0AAJ0HG37"/>
<comment type="subcellular location">
    <subcellularLocation>
        <location evidence="1">Membrane</location>
        <topology evidence="1">Multi-pass membrane protein</topology>
    </subcellularLocation>
</comment>
<sequence>MTAHGADRDSHPTATPITAAATHGINHVNAGDNNAMVGSGWQQLSDDSALLRTSSAKNTGSLDDEAEIEMADSPTQSSSQTRKRTHVAGTSAVSVEGGDVFVVGDGTGAGADAGTGATVAVKYKVYKRRWFGLVQLTLLNIICAWPKGEFNAAGAWRQERPVVHLAQFSPISGPTEPPDRTLYGSPALSWLTFSPVAAQAARYFDTDENTVNWLSTAFLFAFTFITPVVIYVLHLGPKPSILAAAGLIFAGNWIRYAGCHSFDGGRFGVVMFGQVLTGLAQPFVLAAPTRYSDIWFTNQGRVAATALMSLANPFGAALGQLIVPFWVQVPGDISKMVLYVAIISTACAVPSFFIPAAPPTPVAASSETPKLSLTESARVLFGHLEFWLLFIPFAIYVAVFNSVSSLLSQIMRPYGYNDEEAGIAGALLIVVGLVTSAVTSPIIDRTKAFLPAIRIGVPLVGLSLLVFIWMPETHDSGGVAGPYVVMAVLGGAAFSLIPVVVEFLVELTHPISPSVTSTLAWSGGQVLGGIFIIVSGALKSGPEASPPFNMKNALIFSAVVAMLAVPLPLCLGLFGRGDRVGLKRVKSDEAVTVVHVEDGSDVP</sequence>
<evidence type="ECO:0000256" key="4">
    <source>
        <dbReference type="ARBA" id="ARBA00023136"/>
    </source>
</evidence>
<keyword evidence="4 6" id="KW-0472">Membrane</keyword>
<dbReference type="InterPro" id="IPR011701">
    <property type="entry name" value="MFS"/>
</dbReference>
<dbReference type="Proteomes" id="UP001275084">
    <property type="component" value="Unassembled WGS sequence"/>
</dbReference>
<evidence type="ECO:0000256" key="3">
    <source>
        <dbReference type="ARBA" id="ARBA00022989"/>
    </source>
</evidence>
<evidence type="ECO:0000313" key="8">
    <source>
        <dbReference type="Proteomes" id="UP001275084"/>
    </source>
</evidence>
<keyword evidence="2 6" id="KW-0812">Transmembrane</keyword>
<proteinExistence type="predicted"/>
<feature type="transmembrane region" description="Helical" evidence="6">
    <location>
        <begin position="338"/>
        <end position="358"/>
    </location>
</feature>
<dbReference type="GO" id="GO:0022857">
    <property type="term" value="F:transmembrane transporter activity"/>
    <property type="evidence" value="ECO:0007669"/>
    <property type="project" value="InterPro"/>
</dbReference>
<feature type="transmembrane region" description="Helical" evidence="6">
    <location>
        <begin position="483"/>
        <end position="505"/>
    </location>
</feature>
<evidence type="ECO:0000313" key="7">
    <source>
        <dbReference type="EMBL" id="KAK3350016.1"/>
    </source>
</evidence>
<dbReference type="SUPFAM" id="SSF103473">
    <property type="entry name" value="MFS general substrate transporter"/>
    <property type="match status" value="1"/>
</dbReference>
<feature type="transmembrane region" description="Helical" evidence="6">
    <location>
        <begin position="553"/>
        <end position="574"/>
    </location>
</feature>
<feature type="transmembrane region" description="Helical" evidence="6">
    <location>
        <begin position="517"/>
        <end position="538"/>
    </location>
</feature>
<dbReference type="EMBL" id="JAUIQD010000005">
    <property type="protein sequence ID" value="KAK3350016.1"/>
    <property type="molecule type" value="Genomic_DNA"/>
</dbReference>
<keyword evidence="3 6" id="KW-1133">Transmembrane helix</keyword>
<protein>
    <submittedName>
        <fullName evidence="7">Major facilitator superfamily domain-containing protein</fullName>
    </submittedName>
</protein>
<dbReference type="Gene3D" id="1.20.1250.20">
    <property type="entry name" value="MFS general substrate transporter like domains"/>
    <property type="match status" value="1"/>
</dbReference>
<evidence type="ECO:0000256" key="5">
    <source>
        <dbReference type="SAM" id="MobiDB-lite"/>
    </source>
</evidence>
<dbReference type="InterPro" id="IPR036259">
    <property type="entry name" value="MFS_trans_sf"/>
</dbReference>
<feature type="transmembrane region" description="Helical" evidence="6">
    <location>
        <begin position="264"/>
        <end position="285"/>
    </location>
</feature>
<feature type="transmembrane region" description="Helical" evidence="6">
    <location>
        <begin position="421"/>
        <end position="440"/>
    </location>
</feature>
<reference evidence="7" key="2">
    <citation type="submission" date="2023-06" db="EMBL/GenBank/DDBJ databases">
        <authorList>
            <consortium name="Lawrence Berkeley National Laboratory"/>
            <person name="Haridas S."/>
            <person name="Hensen N."/>
            <person name="Bonometti L."/>
            <person name="Westerberg I."/>
            <person name="Brannstrom I.O."/>
            <person name="Guillou S."/>
            <person name="Cros-Aarteil S."/>
            <person name="Calhoun S."/>
            <person name="Kuo A."/>
            <person name="Mondo S."/>
            <person name="Pangilinan J."/>
            <person name="Riley R."/>
            <person name="Labutti K."/>
            <person name="Andreopoulos B."/>
            <person name="Lipzen A."/>
            <person name="Chen C."/>
            <person name="Yanf M."/>
            <person name="Daum C."/>
            <person name="Ng V."/>
            <person name="Clum A."/>
            <person name="Steindorff A."/>
            <person name="Ohm R."/>
            <person name="Martin F."/>
            <person name="Silar P."/>
            <person name="Natvig D."/>
            <person name="Lalanne C."/>
            <person name="Gautier V."/>
            <person name="Ament-Velasquez S.L."/>
            <person name="Kruys A."/>
            <person name="Hutchinson M.I."/>
            <person name="Powell A.J."/>
            <person name="Barry K."/>
            <person name="Miller A.N."/>
            <person name="Grigoriev I.V."/>
            <person name="Debuchy R."/>
            <person name="Gladieux P."/>
            <person name="Thoren M.H."/>
            <person name="Johannesson H."/>
        </authorList>
    </citation>
    <scope>NUCLEOTIDE SEQUENCE</scope>
    <source>
        <strain evidence="7">CBS 955.72</strain>
    </source>
</reference>
<dbReference type="PANTHER" id="PTHR10924:SF6">
    <property type="entry name" value="SOLUTE CARRIER FAMILY 49 MEMBER A3"/>
    <property type="match status" value="1"/>
</dbReference>
<organism evidence="7 8">
    <name type="scientific">Lasiosphaeria hispida</name>
    <dbReference type="NCBI Taxonomy" id="260671"/>
    <lineage>
        <taxon>Eukaryota</taxon>
        <taxon>Fungi</taxon>
        <taxon>Dikarya</taxon>
        <taxon>Ascomycota</taxon>
        <taxon>Pezizomycotina</taxon>
        <taxon>Sordariomycetes</taxon>
        <taxon>Sordariomycetidae</taxon>
        <taxon>Sordariales</taxon>
        <taxon>Lasiosphaeriaceae</taxon>
        <taxon>Lasiosphaeria</taxon>
    </lineage>
</organism>
<reference evidence="7" key="1">
    <citation type="journal article" date="2023" name="Mol. Phylogenet. Evol.">
        <title>Genome-scale phylogeny and comparative genomics of the fungal order Sordariales.</title>
        <authorList>
            <person name="Hensen N."/>
            <person name="Bonometti L."/>
            <person name="Westerberg I."/>
            <person name="Brannstrom I.O."/>
            <person name="Guillou S."/>
            <person name="Cros-Aarteil S."/>
            <person name="Calhoun S."/>
            <person name="Haridas S."/>
            <person name="Kuo A."/>
            <person name="Mondo S."/>
            <person name="Pangilinan J."/>
            <person name="Riley R."/>
            <person name="LaButti K."/>
            <person name="Andreopoulos B."/>
            <person name="Lipzen A."/>
            <person name="Chen C."/>
            <person name="Yan M."/>
            <person name="Daum C."/>
            <person name="Ng V."/>
            <person name="Clum A."/>
            <person name="Steindorff A."/>
            <person name="Ohm R.A."/>
            <person name="Martin F."/>
            <person name="Silar P."/>
            <person name="Natvig D.O."/>
            <person name="Lalanne C."/>
            <person name="Gautier V."/>
            <person name="Ament-Velasquez S.L."/>
            <person name="Kruys A."/>
            <person name="Hutchinson M.I."/>
            <person name="Powell A.J."/>
            <person name="Barry K."/>
            <person name="Miller A.N."/>
            <person name="Grigoriev I.V."/>
            <person name="Debuchy R."/>
            <person name="Gladieux P."/>
            <person name="Hiltunen Thoren M."/>
            <person name="Johannesson H."/>
        </authorList>
    </citation>
    <scope>NUCLEOTIDE SEQUENCE</scope>
    <source>
        <strain evidence="7">CBS 955.72</strain>
    </source>
</reference>
<evidence type="ECO:0000256" key="6">
    <source>
        <dbReference type="SAM" id="Phobius"/>
    </source>
</evidence>